<dbReference type="InParanoid" id="A0A1C7NNS2"/>
<name>A0A1C7NNS2_9FUNG</name>
<protein>
    <submittedName>
        <fullName evidence="2">Uncharacterized protein</fullName>
    </submittedName>
</protein>
<feature type="compositionally biased region" description="Low complexity" evidence="1">
    <location>
        <begin position="8"/>
        <end position="17"/>
    </location>
</feature>
<evidence type="ECO:0000256" key="1">
    <source>
        <dbReference type="SAM" id="MobiDB-lite"/>
    </source>
</evidence>
<sequence length="153" mass="17899">MNYHHRSIPSLSSSISSNDTHSPRTSSSSINYSCPNLKQSAPLKLNTQIHQKRLSEPLSPISPMTPKVKRWDDSQLEMELAEDDLIESSQKKVRRNSSLRLKEKLQLSESFIKEKLRSHKREYSDDDILYYTTQNKNKTKLSRSLKKVYDWLF</sequence>
<feature type="compositionally biased region" description="Polar residues" evidence="1">
    <location>
        <begin position="18"/>
        <end position="35"/>
    </location>
</feature>
<dbReference type="AlphaFoldDB" id="A0A1C7NNS2"/>
<reference evidence="2 3" key="1">
    <citation type="submission" date="2016-03" db="EMBL/GenBank/DDBJ databases">
        <title>Choanephora cucurbitarum.</title>
        <authorList>
            <person name="Min B."/>
            <person name="Park H."/>
            <person name="Park J.-H."/>
            <person name="Shin H.-D."/>
            <person name="Choi I.-G."/>
        </authorList>
    </citation>
    <scope>NUCLEOTIDE SEQUENCE [LARGE SCALE GENOMIC DNA]</scope>
    <source>
        <strain evidence="2 3">KUS-F28377</strain>
    </source>
</reference>
<comment type="caution">
    <text evidence="2">The sequence shown here is derived from an EMBL/GenBank/DDBJ whole genome shotgun (WGS) entry which is preliminary data.</text>
</comment>
<proteinExistence type="predicted"/>
<feature type="region of interest" description="Disordered" evidence="1">
    <location>
        <begin position="1"/>
        <end position="35"/>
    </location>
</feature>
<accession>A0A1C7NNS2</accession>
<dbReference type="Proteomes" id="UP000093000">
    <property type="component" value="Unassembled WGS sequence"/>
</dbReference>
<organism evidence="2 3">
    <name type="scientific">Choanephora cucurbitarum</name>
    <dbReference type="NCBI Taxonomy" id="101091"/>
    <lineage>
        <taxon>Eukaryota</taxon>
        <taxon>Fungi</taxon>
        <taxon>Fungi incertae sedis</taxon>
        <taxon>Mucoromycota</taxon>
        <taxon>Mucoromycotina</taxon>
        <taxon>Mucoromycetes</taxon>
        <taxon>Mucorales</taxon>
        <taxon>Mucorineae</taxon>
        <taxon>Choanephoraceae</taxon>
        <taxon>Choanephoroideae</taxon>
        <taxon>Choanephora</taxon>
    </lineage>
</organism>
<dbReference type="OrthoDB" id="2291008at2759"/>
<evidence type="ECO:0000313" key="2">
    <source>
        <dbReference type="EMBL" id="OBZ90761.1"/>
    </source>
</evidence>
<gene>
    <name evidence="2" type="ORF">A0J61_01171</name>
</gene>
<dbReference type="EMBL" id="LUGH01000034">
    <property type="protein sequence ID" value="OBZ90761.1"/>
    <property type="molecule type" value="Genomic_DNA"/>
</dbReference>
<evidence type="ECO:0000313" key="3">
    <source>
        <dbReference type="Proteomes" id="UP000093000"/>
    </source>
</evidence>
<keyword evidence="3" id="KW-1185">Reference proteome</keyword>